<dbReference type="Gene3D" id="6.10.140.190">
    <property type="match status" value="1"/>
</dbReference>
<dbReference type="Proteomes" id="UP001239522">
    <property type="component" value="Chromosome"/>
</dbReference>
<dbReference type="InterPro" id="IPR018309">
    <property type="entry name" value="Tscrpt_reg_PadR_C"/>
</dbReference>
<dbReference type="Gene3D" id="1.10.10.10">
    <property type="entry name" value="Winged helix-like DNA-binding domain superfamily/Winged helix DNA-binding domain"/>
    <property type="match status" value="1"/>
</dbReference>
<dbReference type="RefSeq" id="WP_306060361.1">
    <property type="nucleotide sequence ID" value="NZ_CP120997.1"/>
</dbReference>
<evidence type="ECO:0000259" key="2">
    <source>
        <dbReference type="Pfam" id="PF03551"/>
    </source>
</evidence>
<evidence type="ECO:0000259" key="3">
    <source>
        <dbReference type="Pfam" id="PF10400"/>
    </source>
</evidence>
<proteinExistence type="predicted"/>
<dbReference type="SUPFAM" id="SSF46785">
    <property type="entry name" value="Winged helix' DNA-binding domain"/>
    <property type="match status" value="1"/>
</dbReference>
<accession>A0ABY9HTE0</accession>
<sequence>MSLKYAVLAALLEDEASGYDLAKVFDVSVANFWSATPQQLYRELDRLAADGLIESRVVEQQRRPNKKVFTLTGAGHDALAAFTAKAPRPTAIRDELLVMTQAVDIGDRDAVRASVEERMEWARAKLDRYERLRERLLAGRDEAAFIAETERIGPYLTLMRGRSFEEENLRWGQRVLEILDSRAAAGGKPGSGGVARPLGPPSPVRAPRTDAQKARTRGARAAMDG</sequence>
<evidence type="ECO:0000256" key="1">
    <source>
        <dbReference type="SAM" id="MobiDB-lite"/>
    </source>
</evidence>
<feature type="domain" description="Transcription regulator PadR C-terminal" evidence="3">
    <location>
        <begin position="92"/>
        <end position="180"/>
    </location>
</feature>
<feature type="region of interest" description="Disordered" evidence="1">
    <location>
        <begin position="183"/>
        <end position="225"/>
    </location>
</feature>
<evidence type="ECO:0000313" key="5">
    <source>
        <dbReference type="Proteomes" id="UP001239522"/>
    </source>
</evidence>
<dbReference type="EMBL" id="CP120997">
    <property type="protein sequence ID" value="WLQ37848.1"/>
    <property type="molecule type" value="Genomic_DNA"/>
</dbReference>
<evidence type="ECO:0000313" key="4">
    <source>
        <dbReference type="EMBL" id="WLQ37848.1"/>
    </source>
</evidence>
<dbReference type="Pfam" id="PF03551">
    <property type="entry name" value="PadR"/>
    <property type="match status" value="1"/>
</dbReference>
<gene>
    <name evidence="4" type="ORF">P8A18_32355</name>
</gene>
<dbReference type="Pfam" id="PF10400">
    <property type="entry name" value="Vir_act_alpha_C"/>
    <property type="match status" value="1"/>
</dbReference>
<keyword evidence="5" id="KW-1185">Reference proteome</keyword>
<feature type="domain" description="Transcription regulator PadR N-terminal" evidence="2">
    <location>
        <begin position="7"/>
        <end position="80"/>
    </location>
</feature>
<dbReference type="PANTHER" id="PTHR43252:SF4">
    <property type="entry name" value="TRANSCRIPTIONAL REGULATORY PROTEIN"/>
    <property type="match status" value="1"/>
</dbReference>
<dbReference type="InterPro" id="IPR036388">
    <property type="entry name" value="WH-like_DNA-bd_sf"/>
</dbReference>
<dbReference type="InterPro" id="IPR036390">
    <property type="entry name" value="WH_DNA-bd_sf"/>
</dbReference>
<protein>
    <submittedName>
        <fullName evidence="4">PadR family transcriptional regulator</fullName>
    </submittedName>
</protein>
<reference evidence="4 5" key="1">
    <citation type="submission" date="2023-03" db="EMBL/GenBank/DDBJ databases">
        <title>Isolation and description of six Streptomyces strains from soil environments, able to metabolize different microbial glucans.</title>
        <authorList>
            <person name="Widen T."/>
            <person name="Larsbrink J."/>
        </authorList>
    </citation>
    <scope>NUCLEOTIDE SEQUENCE [LARGE SCALE GENOMIC DNA]</scope>
    <source>
        <strain evidence="4 5">Mut1</strain>
    </source>
</reference>
<dbReference type="PANTHER" id="PTHR43252">
    <property type="entry name" value="TRANSCRIPTIONAL REGULATOR YQJI"/>
    <property type="match status" value="1"/>
</dbReference>
<dbReference type="InterPro" id="IPR005149">
    <property type="entry name" value="Tscrpt_reg_PadR_N"/>
</dbReference>
<name>A0ABY9HTE0_9ACTN</name>
<organism evidence="4 5">
    <name type="scientific">Streptomyces castrisilvae</name>
    <dbReference type="NCBI Taxonomy" id="3033811"/>
    <lineage>
        <taxon>Bacteria</taxon>
        <taxon>Bacillati</taxon>
        <taxon>Actinomycetota</taxon>
        <taxon>Actinomycetes</taxon>
        <taxon>Kitasatosporales</taxon>
        <taxon>Streptomycetaceae</taxon>
        <taxon>Streptomyces</taxon>
    </lineage>
</organism>